<evidence type="ECO:0000313" key="3">
    <source>
        <dbReference type="Proteomes" id="UP001497744"/>
    </source>
</evidence>
<organism evidence="2 3">
    <name type="scientific">Babesia caballi</name>
    <dbReference type="NCBI Taxonomy" id="5871"/>
    <lineage>
        <taxon>Eukaryota</taxon>
        <taxon>Sar</taxon>
        <taxon>Alveolata</taxon>
        <taxon>Apicomplexa</taxon>
        <taxon>Aconoidasida</taxon>
        <taxon>Piroplasmida</taxon>
        <taxon>Babesiidae</taxon>
        <taxon>Babesia</taxon>
    </lineage>
</organism>
<dbReference type="GeneID" id="94197174"/>
<feature type="transmembrane region" description="Helical" evidence="1">
    <location>
        <begin position="121"/>
        <end position="138"/>
    </location>
</feature>
<keyword evidence="1" id="KW-0812">Transmembrane</keyword>
<comment type="caution">
    <text evidence="2">The sequence shown here is derived from an EMBL/GenBank/DDBJ whole genome shotgun (WGS) entry which is preliminary data.</text>
</comment>
<dbReference type="RefSeq" id="XP_067717762.1">
    <property type="nucleotide sequence ID" value="XM_067861661.1"/>
</dbReference>
<proteinExistence type="predicted"/>
<gene>
    <name evidence="2" type="ORF">BcabD6B2_51280</name>
</gene>
<evidence type="ECO:0000313" key="2">
    <source>
        <dbReference type="EMBL" id="GIX65693.1"/>
    </source>
</evidence>
<dbReference type="AlphaFoldDB" id="A0AAV4M0M0"/>
<protein>
    <submittedName>
        <fullName evidence="2">Variant erythrocyte surface antigen-1 family protein</fullName>
    </submittedName>
</protein>
<dbReference type="EMBL" id="BPLF01000005">
    <property type="protein sequence ID" value="GIX65693.1"/>
    <property type="molecule type" value="Genomic_DNA"/>
</dbReference>
<reference evidence="2 3" key="1">
    <citation type="submission" date="2021-06" db="EMBL/GenBank/DDBJ databases">
        <title>Genome sequence of Babesia caballi.</title>
        <authorList>
            <person name="Yamagishi J."/>
            <person name="Kidaka T."/>
            <person name="Ochi A."/>
        </authorList>
    </citation>
    <scope>NUCLEOTIDE SEQUENCE [LARGE SCALE GENOMIC DNA]</scope>
    <source>
        <strain evidence="2">USDA-D6B2</strain>
    </source>
</reference>
<keyword evidence="1" id="KW-0472">Membrane</keyword>
<evidence type="ECO:0000256" key="1">
    <source>
        <dbReference type="SAM" id="Phobius"/>
    </source>
</evidence>
<name>A0AAV4M0M0_BABCB</name>
<sequence length="248" mass="27768">MRKSLTTPPKDLKEAIDWLALVGGYGRDGLDITNCLKLSGALMTLPKFKETFSSKFNGISSPDSFVKQVTERLGSGFLGYSSQSGTDLNGKGVVCKSGKYQSAYHDCNLVQKDESTYAKGLLFLAPLVYYFITFLYWMCKKYWRIQQLQYSSTSGLFYFMTAMDYTPGHFRNIKGSQIASALESSHNGFDELSAAYETYGKTSYDAFLHQLEENGSKHALSCPLTNCKILCYAYLKSRHSGKDITDAR</sequence>
<dbReference type="Proteomes" id="UP001497744">
    <property type="component" value="Unassembled WGS sequence"/>
</dbReference>
<keyword evidence="3" id="KW-1185">Reference proteome</keyword>
<keyword evidence="1" id="KW-1133">Transmembrane helix</keyword>
<accession>A0AAV4M0M0</accession>